<dbReference type="Proteomes" id="UP000662931">
    <property type="component" value="Chromosome 4"/>
</dbReference>
<dbReference type="Gene3D" id="3.30.200.20">
    <property type="entry name" value="Phosphorylase Kinase, domain 1"/>
    <property type="match status" value="1"/>
</dbReference>
<evidence type="ECO:0000313" key="14">
    <source>
        <dbReference type="Proteomes" id="UP000662931"/>
    </source>
</evidence>
<dbReference type="GO" id="GO:0060211">
    <property type="term" value="P:regulation of nuclear-transcribed mRNA poly(A) tail shortening"/>
    <property type="evidence" value="ECO:0007669"/>
    <property type="project" value="UniProtKB-ARBA"/>
</dbReference>
<keyword evidence="4" id="KW-0808">Transferase</keyword>
<dbReference type="FunFam" id="3.30.200.20:FF:000191">
    <property type="entry name" value="3-phosphoinositide-dependent protein kinase 2-like"/>
    <property type="match status" value="1"/>
</dbReference>
<evidence type="ECO:0000256" key="9">
    <source>
        <dbReference type="ARBA" id="ARBA00048679"/>
    </source>
</evidence>
<gene>
    <name evidence="13" type="ORF">FOA43_003880</name>
</gene>
<proteinExistence type="inferred from homology"/>
<evidence type="ECO:0000256" key="1">
    <source>
        <dbReference type="ARBA" id="ARBA00010006"/>
    </source>
</evidence>
<evidence type="ECO:0000259" key="12">
    <source>
        <dbReference type="PROSITE" id="PS50011"/>
    </source>
</evidence>
<comment type="catalytic activity">
    <reaction evidence="9">
        <text>L-seryl-[protein] + ATP = O-phospho-L-seryl-[protein] + ADP + H(+)</text>
        <dbReference type="Rhea" id="RHEA:17989"/>
        <dbReference type="Rhea" id="RHEA-COMP:9863"/>
        <dbReference type="Rhea" id="RHEA-COMP:11604"/>
        <dbReference type="ChEBI" id="CHEBI:15378"/>
        <dbReference type="ChEBI" id="CHEBI:29999"/>
        <dbReference type="ChEBI" id="CHEBI:30616"/>
        <dbReference type="ChEBI" id="CHEBI:83421"/>
        <dbReference type="ChEBI" id="CHEBI:456216"/>
        <dbReference type="EC" id="2.7.11.1"/>
    </reaction>
</comment>
<dbReference type="PANTHER" id="PTHR24356:SF163">
    <property type="entry name" value="3-PHOSPHOINOSITIDE-DEPENDENT PROTEIN KINASE 1-RELATED"/>
    <property type="match status" value="1"/>
</dbReference>
<dbReference type="InterPro" id="IPR017441">
    <property type="entry name" value="Protein_kinase_ATP_BS"/>
</dbReference>
<evidence type="ECO:0000313" key="13">
    <source>
        <dbReference type="EMBL" id="QPG76491.1"/>
    </source>
</evidence>
<dbReference type="Gene3D" id="1.10.510.10">
    <property type="entry name" value="Transferase(Phosphotransferase) domain 1"/>
    <property type="match status" value="1"/>
</dbReference>
<dbReference type="GO" id="GO:0010606">
    <property type="term" value="P:positive regulation of cytoplasmic mRNA processing body assembly"/>
    <property type="evidence" value="ECO:0007669"/>
    <property type="project" value="UniProtKB-ARBA"/>
</dbReference>
<dbReference type="InterPro" id="IPR000719">
    <property type="entry name" value="Prot_kinase_dom"/>
</dbReference>
<dbReference type="EC" id="2.7.11.1" evidence="2"/>
<dbReference type="Pfam" id="PF00069">
    <property type="entry name" value="Pkinase"/>
    <property type="match status" value="1"/>
</dbReference>
<dbReference type="InterPro" id="IPR008271">
    <property type="entry name" value="Ser/Thr_kinase_AS"/>
</dbReference>
<organism evidence="13 14">
    <name type="scientific">Eeniella nana</name>
    <name type="common">Yeast</name>
    <name type="synonym">Brettanomyces nanus</name>
    <dbReference type="NCBI Taxonomy" id="13502"/>
    <lineage>
        <taxon>Eukaryota</taxon>
        <taxon>Fungi</taxon>
        <taxon>Dikarya</taxon>
        <taxon>Ascomycota</taxon>
        <taxon>Saccharomycotina</taxon>
        <taxon>Pichiomycetes</taxon>
        <taxon>Pichiales</taxon>
        <taxon>Pichiaceae</taxon>
        <taxon>Brettanomyces</taxon>
    </lineage>
</organism>
<feature type="compositionally biased region" description="Low complexity" evidence="11">
    <location>
        <begin position="435"/>
        <end position="450"/>
    </location>
</feature>
<dbReference type="InterPro" id="IPR011009">
    <property type="entry name" value="Kinase-like_dom_sf"/>
</dbReference>
<comment type="similarity">
    <text evidence="1">Belongs to the protein kinase superfamily. AGC Ser/Thr protein kinase family. PDPK1 subfamily.</text>
</comment>
<keyword evidence="14" id="KW-1185">Reference proteome</keyword>
<evidence type="ECO:0000256" key="5">
    <source>
        <dbReference type="ARBA" id="ARBA00022741"/>
    </source>
</evidence>
<keyword evidence="7 10" id="KW-0067">ATP-binding</keyword>
<accession>A0A875S4B7</accession>
<feature type="region of interest" description="Disordered" evidence="11">
    <location>
        <begin position="407"/>
        <end position="468"/>
    </location>
</feature>
<dbReference type="KEGG" id="bnn:FOA43_003880"/>
<evidence type="ECO:0000256" key="6">
    <source>
        <dbReference type="ARBA" id="ARBA00022777"/>
    </source>
</evidence>
<dbReference type="GO" id="GO:0005524">
    <property type="term" value="F:ATP binding"/>
    <property type="evidence" value="ECO:0007669"/>
    <property type="project" value="UniProtKB-UniRule"/>
</dbReference>
<keyword evidence="6" id="KW-0418">Kinase</keyword>
<dbReference type="CDD" id="cd05581">
    <property type="entry name" value="STKc_PDK1"/>
    <property type="match status" value="1"/>
</dbReference>
<evidence type="ECO:0000256" key="7">
    <source>
        <dbReference type="ARBA" id="ARBA00022840"/>
    </source>
</evidence>
<keyword evidence="5 10" id="KW-0547">Nucleotide-binding</keyword>
<protein>
    <recommendedName>
        <fullName evidence="2">non-specific serine/threonine protein kinase</fullName>
        <ecNumber evidence="2">2.7.11.1</ecNumber>
    </recommendedName>
</protein>
<evidence type="ECO:0000256" key="8">
    <source>
        <dbReference type="ARBA" id="ARBA00047899"/>
    </source>
</evidence>
<sequence length="881" mass="97044">MSYTSPNHDEISDLYEEYMKNIDALGVADSSTDYVIANGNADEDLNSYESQESLPSSSPGSPIISASPYCLPARTTSARQWEERGAAKIVTRETDSEGHVVTKVLRKSAKDFEMSTELGEGSYSTVVLGKDISSGTVYAIKILDKRHIIKEKKVKYVNIEKNALNRLNKGRGIAHLYYTFQDERSLYFVLEYAPHGELLALIKKYGSLTMDTAHYYSAQLIDAIDYMHSHGVVHRDIKPENVLIGEDYHILVTDFGTAKLLDRSEEDGTFPSEVKASSFVGTAEYVSPELLNDKFCGMPADIWAFGCIVYQMIAGKPPFKAGNEYQTFQKVIKVQYAFSAGFPAVIRDLVKQILVKKPSDRLTVEEVKNHYWFRDVNWKEGSVWNTGPPSPLGPYKFNAKVMMPVPELGKPKRGGPRIISMGTSPQPSRQRSKAVSQSQPQSHSQRHVSVGNGMTEMPHARPQSAPLAAQVALAGATKVSITPTINSAPSTPSIQSIPSAKHRSASSPGFTDLIPGTNIPRPILNTRVSRSKSSPRTFGSAKFSTNGELPPMSSLDLNWVEFFRHPDERIIKAGIVDVSKYSTADFEKKYKGMLAESPLGYRSQDLLENTQINSSADAIKFSNEQEVDEKAAEEAKDTDHHQSRFRSFFSYKGSSVNEPSFDSRVLLTTTMGRALLFIQNHDRKEHKYQKSAEIDLTDPNVHFVEVIGDRRPKTGLSTLRTGTFAIVSSSVTLVFEVERQEVGIWTASLANARITRRERILRDILAMDPPAGAGTNTGGEAAFMAASVAASKSPTLRPSHKKGRKPPPPFPHMAFSDGDIHGKQILSNNTPMISAAVSKAISSSSSSTFYLIPTATSSTAITSTRPITSSNSRMLSRSRNK</sequence>
<dbReference type="GO" id="GO:0032511">
    <property type="term" value="P:late endosome to vacuole transport via multivesicular body sorting pathway"/>
    <property type="evidence" value="ECO:0007669"/>
    <property type="project" value="UniProtKB-ARBA"/>
</dbReference>
<evidence type="ECO:0000256" key="4">
    <source>
        <dbReference type="ARBA" id="ARBA00022679"/>
    </source>
</evidence>
<evidence type="ECO:0000256" key="3">
    <source>
        <dbReference type="ARBA" id="ARBA00022527"/>
    </source>
</evidence>
<name>A0A875S4B7_EENNA</name>
<dbReference type="FunFam" id="1.10.510.10:FF:000534">
    <property type="entry name" value="Serine/threonine-protein kinase PKH2"/>
    <property type="match status" value="1"/>
</dbReference>
<dbReference type="PROSITE" id="PS50011">
    <property type="entry name" value="PROTEIN_KINASE_DOM"/>
    <property type="match status" value="1"/>
</dbReference>
<dbReference type="GO" id="GO:0030447">
    <property type="term" value="P:filamentous growth"/>
    <property type="evidence" value="ECO:0007669"/>
    <property type="project" value="UniProtKB-ARBA"/>
</dbReference>
<feature type="compositionally biased region" description="Polar residues" evidence="11">
    <location>
        <begin position="482"/>
        <end position="498"/>
    </location>
</feature>
<feature type="region of interest" description="Disordered" evidence="11">
    <location>
        <begin position="482"/>
        <end position="523"/>
    </location>
</feature>
<comment type="catalytic activity">
    <reaction evidence="8">
        <text>L-threonyl-[protein] + ATP = O-phospho-L-threonyl-[protein] + ADP + H(+)</text>
        <dbReference type="Rhea" id="RHEA:46608"/>
        <dbReference type="Rhea" id="RHEA-COMP:11060"/>
        <dbReference type="Rhea" id="RHEA-COMP:11605"/>
        <dbReference type="ChEBI" id="CHEBI:15378"/>
        <dbReference type="ChEBI" id="CHEBI:30013"/>
        <dbReference type="ChEBI" id="CHEBI:30616"/>
        <dbReference type="ChEBI" id="CHEBI:61977"/>
        <dbReference type="ChEBI" id="CHEBI:456216"/>
        <dbReference type="EC" id="2.7.11.1"/>
    </reaction>
</comment>
<dbReference type="AlphaFoldDB" id="A0A875S4B7"/>
<evidence type="ECO:0000256" key="2">
    <source>
        <dbReference type="ARBA" id="ARBA00012513"/>
    </source>
</evidence>
<feature type="domain" description="Protein kinase" evidence="12">
    <location>
        <begin position="112"/>
        <end position="373"/>
    </location>
</feature>
<reference evidence="13" key="1">
    <citation type="submission" date="2020-10" db="EMBL/GenBank/DDBJ databases">
        <authorList>
            <person name="Roach M.J.R."/>
        </authorList>
    </citation>
    <scope>NUCLEOTIDE SEQUENCE</scope>
    <source>
        <strain evidence="13">CBS 1945</strain>
    </source>
</reference>
<dbReference type="GO" id="GO:0000196">
    <property type="term" value="P:cell integrity MAPK cascade"/>
    <property type="evidence" value="ECO:0007669"/>
    <property type="project" value="UniProtKB-ARBA"/>
</dbReference>
<dbReference type="InterPro" id="IPR039046">
    <property type="entry name" value="PDPK1"/>
</dbReference>
<dbReference type="PROSITE" id="PS00108">
    <property type="entry name" value="PROTEIN_KINASE_ST"/>
    <property type="match status" value="1"/>
</dbReference>
<dbReference type="RefSeq" id="XP_038780056.1">
    <property type="nucleotide sequence ID" value="XM_038924128.1"/>
</dbReference>
<dbReference type="PROSITE" id="PS00107">
    <property type="entry name" value="PROTEIN_KINASE_ATP"/>
    <property type="match status" value="1"/>
</dbReference>
<feature type="binding site" evidence="10">
    <location>
        <position position="141"/>
    </location>
    <ligand>
        <name>ATP</name>
        <dbReference type="ChEBI" id="CHEBI:30616"/>
    </ligand>
</feature>
<dbReference type="GeneID" id="62197280"/>
<dbReference type="EMBL" id="CP064815">
    <property type="protein sequence ID" value="QPG76491.1"/>
    <property type="molecule type" value="Genomic_DNA"/>
</dbReference>
<evidence type="ECO:0000256" key="10">
    <source>
        <dbReference type="PROSITE-ProRule" id="PRU10141"/>
    </source>
</evidence>
<dbReference type="PANTHER" id="PTHR24356">
    <property type="entry name" value="SERINE/THREONINE-PROTEIN KINASE"/>
    <property type="match status" value="1"/>
</dbReference>
<keyword evidence="3" id="KW-0723">Serine/threonine-protein kinase</keyword>
<dbReference type="OrthoDB" id="347657at2759"/>
<dbReference type="InterPro" id="IPR050236">
    <property type="entry name" value="Ser_Thr_kinase_AGC"/>
</dbReference>
<dbReference type="SUPFAM" id="SSF56112">
    <property type="entry name" value="Protein kinase-like (PK-like)"/>
    <property type="match status" value="1"/>
</dbReference>
<dbReference type="SMART" id="SM00220">
    <property type="entry name" value="S_TKc"/>
    <property type="match status" value="1"/>
</dbReference>
<evidence type="ECO:0000256" key="11">
    <source>
        <dbReference type="SAM" id="MobiDB-lite"/>
    </source>
</evidence>
<dbReference type="GO" id="GO:0004674">
    <property type="term" value="F:protein serine/threonine kinase activity"/>
    <property type="evidence" value="ECO:0007669"/>
    <property type="project" value="UniProtKB-KW"/>
</dbReference>